<sequence length="435" mass="52127">MGVSVSFHVGTGAKTKSSLGNADKHNERKYKKHSLESSNSAINFEHTKFNKVLVGSKNLYEDVKELYKKEFKNAVDEYNEKQKRADRKIYDYFEKIANNNKTNLYTEVVVQIGDIDFWENKNIDERKKMIDVFEKQLELIKEFYPHFKIANATVHLDESSPHMHIVGVCASDKELLKKNFPDKEEKKSRGLTKYVSQKEVFTKNNMKDFHKFFDKKSVELLNERYDINETLNDKKIKQKYFELELYKELAPKIKKYQKEYDSIKKEIEDLKNELGQFKEKFNLAREEIKNLENLKKENELEKLPEGTYNVFDDKKNLICIKSIDKNKELYNFISFFENGCIKEKIDFKENCIEKTRYKDNGDLLYDLKFDKKDFFEKEKEIDKKYNEELKKLEKKMEKIENENPWEKKFEEENSKTNDNPWGAKLDNEKDNPWER</sequence>
<geneLocation type="plasmid" evidence="3">
    <name>pRGRH0439</name>
</geneLocation>
<reference evidence="3" key="1">
    <citation type="submission" date="2015-06" db="EMBL/GenBank/DDBJ databases">
        <authorList>
            <person name="Joergensen T."/>
        </authorList>
    </citation>
    <scope>NUCLEOTIDE SEQUENCE</scope>
    <source>
        <plasmid evidence="3">pRGRH0439</plasmid>
    </source>
</reference>
<feature type="region of interest" description="Disordered" evidence="2">
    <location>
        <begin position="14"/>
        <end position="36"/>
    </location>
</feature>
<evidence type="ECO:0000313" key="3">
    <source>
        <dbReference type="EMBL" id="CRY95008.1"/>
    </source>
</evidence>
<dbReference type="EMBL" id="LN853081">
    <property type="protein sequence ID" value="CRY95008.1"/>
    <property type="molecule type" value="Genomic_DNA"/>
</dbReference>
<feature type="compositionally biased region" description="Basic and acidic residues" evidence="2">
    <location>
        <begin position="403"/>
        <end position="415"/>
    </location>
</feature>
<protein>
    <recommendedName>
        <fullName evidence="4">Mobilization protein</fullName>
    </recommendedName>
</protein>
<dbReference type="InterPro" id="IPR001668">
    <property type="entry name" value="Mob_Pre"/>
</dbReference>
<name>A0A0H5PZJ6_9ZZZZ</name>
<dbReference type="GO" id="GO:0006310">
    <property type="term" value="P:DNA recombination"/>
    <property type="evidence" value="ECO:0007669"/>
    <property type="project" value="InterPro"/>
</dbReference>
<evidence type="ECO:0000256" key="1">
    <source>
        <dbReference type="SAM" id="Coils"/>
    </source>
</evidence>
<accession>A0A0H5PZJ6</accession>
<keyword evidence="3" id="KW-0614">Plasmid</keyword>
<keyword evidence="1" id="KW-0175">Coiled coil</keyword>
<proteinExistence type="predicted"/>
<dbReference type="Pfam" id="PF01076">
    <property type="entry name" value="Mob_Pre"/>
    <property type="match status" value="1"/>
</dbReference>
<feature type="region of interest" description="Disordered" evidence="2">
    <location>
        <begin position="403"/>
        <end position="435"/>
    </location>
</feature>
<feature type="compositionally biased region" description="Basic and acidic residues" evidence="2">
    <location>
        <begin position="425"/>
        <end position="435"/>
    </location>
</feature>
<dbReference type="GO" id="GO:0003677">
    <property type="term" value="F:DNA binding"/>
    <property type="evidence" value="ECO:0007669"/>
    <property type="project" value="InterPro"/>
</dbReference>
<feature type="coiled-coil region" evidence="1">
    <location>
        <begin position="375"/>
        <end position="402"/>
    </location>
</feature>
<reference evidence="3" key="2">
    <citation type="submission" date="2015-07" db="EMBL/GenBank/DDBJ databases">
        <title>Plasmids, circular viruses and viroids from rat gut.</title>
        <authorList>
            <person name="Jorgensen T.J."/>
            <person name="Hansen M.A."/>
            <person name="Xu Z."/>
            <person name="Tabak M.A."/>
            <person name="Sorensen S.J."/>
            <person name="Hansen L.H."/>
        </authorList>
    </citation>
    <scope>NUCLEOTIDE SEQUENCE</scope>
    <source>
        <plasmid evidence="3">pRGRH0439</plasmid>
    </source>
</reference>
<evidence type="ECO:0000256" key="2">
    <source>
        <dbReference type="SAM" id="MobiDB-lite"/>
    </source>
</evidence>
<dbReference type="CDD" id="cd17242">
    <property type="entry name" value="MobM_relaxase"/>
    <property type="match status" value="1"/>
</dbReference>
<organism evidence="3">
    <name type="scientific">uncultured prokaryote</name>
    <dbReference type="NCBI Taxonomy" id="198431"/>
    <lineage>
        <taxon>unclassified sequences</taxon>
        <taxon>environmental samples</taxon>
    </lineage>
</organism>
<feature type="coiled-coil region" evidence="1">
    <location>
        <begin position="253"/>
        <end position="301"/>
    </location>
</feature>
<dbReference type="AlphaFoldDB" id="A0A0H5PZJ6"/>
<dbReference type="Gene3D" id="3.30.930.30">
    <property type="match status" value="1"/>
</dbReference>
<evidence type="ECO:0008006" key="4">
    <source>
        <dbReference type="Google" id="ProtNLM"/>
    </source>
</evidence>